<dbReference type="InterPro" id="IPR036322">
    <property type="entry name" value="WD40_repeat_dom_sf"/>
</dbReference>
<evidence type="ECO:0000313" key="4">
    <source>
        <dbReference type="Proteomes" id="UP000593567"/>
    </source>
</evidence>
<dbReference type="InterPro" id="IPR001680">
    <property type="entry name" value="WD40_rpt"/>
</dbReference>
<accession>A0A7J7JSV1</accession>
<proteinExistence type="predicted"/>
<dbReference type="Proteomes" id="UP000593567">
    <property type="component" value="Unassembled WGS sequence"/>
</dbReference>
<sequence>METVFCEDIPLDRNSEYYEFNVGKAAELRCASLLEDQDCGECESCFRVSSAAATSRYSSAGSSTRTAPELLKLPIPGYRVNSANVKRSRKSDAVGDIINDSSEGEVEDPTLFIAPGSEKALVGVTRALPVSAPSYANDIDVLVPNVKAETSECIRLDERAEPKLIKDERFKSEMNIENAYTGYSTRKVIMEERNLYCGSYNVLVLVNDPVLCMEFSYLRVITGAEDGRVRIWNMISGQCCRIMRGNSQSDPVLSISTIGDRMTINTKTNVLMLTFESIEWDYSQPTDKVVSFVDNTKYQETPLKTYSYPYIRAQRMARTGSADARLVKKTNKPRFSRLTSAHSAKSAFSQGSMLKTATEAEFTQTKHLTLKDEPEMIPNDTGSMKRPASMSVLPDHTSLENDGAPPGLDKRRVSWAFEHPEIPSCSDPSLNDMKALLKKQIRSKVPTPDFIYLTVSALKNQVMSTYPYEHSKNSEFPKPSKPSSVKDTLARRPILKNRPQSSPSSIDTKTKMRISDTMAELLQEHAIEEDGRSVKSGKTSGGGTTHSGRSADNRDKAGAKSAQRAQSAHVFRVQSAGTARCQSANSWRAKAVKKLNGKSYHGLTTTATETNIVPMLMYPKDGLKAKINTANLKKWPSQETIAKNHPLCSGNDLRLRTYTEEAKRIANMQSCENVNNNTTKSIIKT</sequence>
<dbReference type="SUPFAM" id="SSF50978">
    <property type="entry name" value="WD40 repeat-like"/>
    <property type="match status" value="1"/>
</dbReference>
<dbReference type="OrthoDB" id="674604at2759"/>
<keyword evidence="4" id="KW-1185">Reference proteome</keyword>
<keyword evidence="1" id="KW-0853">WD repeat</keyword>
<evidence type="ECO:0000313" key="3">
    <source>
        <dbReference type="EMBL" id="KAF6029440.1"/>
    </source>
</evidence>
<dbReference type="PROSITE" id="PS50082">
    <property type="entry name" value="WD_REPEATS_2"/>
    <property type="match status" value="1"/>
</dbReference>
<dbReference type="EMBL" id="VXIV02001815">
    <property type="protein sequence ID" value="KAF6029440.1"/>
    <property type="molecule type" value="Genomic_DNA"/>
</dbReference>
<feature type="region of interest" description="Disordered" evidence="2">
    <location>
        <begin position="525"/>
        <end position="571"/>
    </location>
</feature>
<protein>
    <submittedName>
        <fullName evidence="3">FBXW10</fullName>
    </submittedName>
</protein>
<comment type="caution">
    <text evidence="3">The sequence shown here is derived from an EMBL/GenBank/DDBJ whole genome shotgun (WGS) entry which is preliminary data.</text>
</comment>
<name>A0A7J7JSV1_BUGNE</name>
<dbReference type="PANTHER" id="PTHR19872">
    <property type="entry name" value="UBIQUITIN LIGASE SPECIFICITY FACTOR/HREP PROTEIN"/>
    <property type="match status" value="1"/>
</dbReference>
<reference evidence="3" key="1">
    <citation type="submission" date="2020-06" db="EMBL/GenBank/DDBJ databases">
        <title>Draft genome of Bugula neritina, a colonial animal packing powerful symbionts and potential medicines.</title>
        <authorList>
            <person name="Rayko M."/>
        </authorList>
    </citation>
    <scope>NUCLEOTIDE SEQUENCE [LARGE SCALE GENOMIC DNA]</scope>
    <source>
        <strain evidence="3">Kwan_BN1</strain>
    </source>
</reference>
<dbReference type="AlphaFoldDB" id="A0A7J7JSV1"/>
<feature type="repeat" description="WD" evidence="1">
    <location>
        <begin position="220"/>
        <end position="242"/>
    </location>
</feature>
<dbReference type="InterPro" id="IPR051075">
    <property type="entry name" value="SCF_subunit_WD-repeat"/>
</dbReference>
<organism evidence="3 4">
    <name type="scientific">Bugula neritina</name>
    <name type="common">Brown bryozoan</name>
    <name type="synonym">Sertularia neritina</name>
    <dbReference type="NCBI Taxonomy" id="10212"/>
    <lineage>
        <taxon>Eukaryota</taxon>
        <taxon>Metazoa</taxon>
        <taxon>Spiralia</taxon>
        <taxon>Lophotrochozoa</taxon>
        <taxon>Bryozoa</taxon>
        <taxon>Gymnolaemata</taxon>
        <taxon>Cheilostomatida</taxon>
        <taxon>Flustrina</taxon>
        <taxon>Buguloidea</taxon>
        <taxon>Bugulidae</taxon>
        <taxon>Bugula</taxon>
    </lineage>
</organism>
<dbReference type="Gene3D" id="2.130.10.10">
    <property type="entry name" value="YVTN repeat-like/Quinoprotein amine dehydrogenase"/>
    <property type="match status" value="1"/>
</dbReference>
<feature type="region of interest" description="Disordered" evidence="2">
    <location>
        <begin position="469"/>
        <end position="512"/>
    </location>
</feature>
<feature type="compositionally biased region" description="Polar residues" evidence="2">
    <location>
        <begin position="498"/>
        <end position="507"/>
    </location>
</feature>
<feature type="compositionally biased region" description="Basic and acidic residues" evidence="2">
    <location>
        <begin position="549"/>
        <end position="558"/>
    </location>
</feature>
<dbReference type="InterPro" id="IPR015943">
    <property type="entry name" value="WD40/YVTN_repeat-like_dom_sf"/>
</dbReference>
<gene>
    <name evidence="3" type="ORF">EB796_012240</name>
</gene>
<evidence type="ECO:0000256" key="2">
    <source>
        <dbReference type="SAM" id="MobiDB-lite"/>
    </source>
</evidence>
<evidence type="ECO:0000256" key="1">
    <source>
        <dbReference type="PROSITE-ProRule" id="PRU00221"/>
    </source>
</evidence>
<dbReference type="PANTHER" id="PTHR19872:SF7">
    <property type="entry name" value="F-BOX AND WD REPEAT DOMAIN CONTAINING PROTEIN 10B-RELATED"/>
    <property type="match status" value="1"/>
</dbReference>